<proteinExistence type="predicted"/>
<gene>
    <name evidence="1" type="ORF">ASNO1_44250</name>
</gene>
<organism evidence="1 2">
    <name type="scientific">Corallococcus caeni</name>
    <dbReference type="NCBI Taxonomy" id="3082388"/>
    <lineage>
        <taxon>Bacteria</taxon>
        <taxon>Pseudomonadati</taxon>
        <taxon>Myxococcota</taxon>
        <taxon>Myxococcia</taxon>
        <taxon>Myxococcales</taxon>
        <taxon>Cystobacterineae</taxon>
        <taxon>Myxococcaceae</taxon>
        <taxon>Corallococcus</taxon>
    </lineage>
</organism>
<evidence type="ECO:0000313" key="1">
    <source>
        <dbReference type="EMBL" id="GMU08172.1"/>
    </source>
</evidence>
<sequence length="64" mass="6932">MEEDRVEVLSRQSNAAVVRMPGRAFPGVVLQGGLAADPRLVLEAFRIGLTPLERLKVKCGSRNG</sequence>
<keyword evidence="2" id="KW-1185">Reference proteome</keyword>
<dbReference type="Pfam" id="PF22281">
    <property type="entry name" value="DUF6959"/>
    <property type="match status" value="1"/>
</dbReference>
<dbReference type="InterPro" id="IPR053801">
    <property type="entry name" value="DUF6959"/>
</dbReference>
<dbReference type="EMBL" id="BTTX01000004">
    <property type="protein sequence ID" value="GMU08172.1"/>
    <property type="molecule type" value="Genomic_DNA"/>
</dbReference>
<reference evidence="1 2" key="1">
    <citation type="journal article" date="2024" name="Arch. Microbiol.">
        <title>Corallococcus caeni sp. nov., a novel myxobacterium isolated from activated sludge.</title>
        <authorList>
            <person name="Tomita S."/>
            <person name="Nakai R."/>
            <person name="Kuroda K."/>
            <person name="Kurashita H."/>
            <person name="Hatamoto M."/>
            <person name="Yamaguchi T."/>
            <person name="Narihiro T."/>
        </authorList>
    </citation>
    <scope>NUCLEOTIDE SEQUENCE [LARGE SCALE GENOMIC DNA]</scope>
    <source>
        <strain evidence="1 2">NO1</strain>
    </source>
</reference>
<dbReference type="Proteomes" id="UP001342631">
    <property type="component" value="Unassembled WGS sequence"/>
</dbReference>
<protein>
    <submittedName>
        <fullName evidence="1">Uncharacterized protein</fullName>
    </submittedName>
</protein>
<comment type="caution">
    <text evidence="1">The sequence shown here is derived from an EMBL/GenBank/DDBJ whole genome shotgun (WGS) entry which is preliminary data.</text>
</comment>
<accession>A0ABQ6QVX0</accession>
<evidence type="ECO:0000313" key="2">
    <source>
        <dbReference type="Proteomes" id="UP001342631"/>
    </source>
</evidence>
<name>A0ABQ6QVX0_9BACT</name>